<dbReference type="Proteomes" id="UP001442494">
    <property type="component" value="Unassembled WGS sequence"/>
</dbReference>
<name>A0ABV0JVX0_9CYAN</name>
<evidence type="ECO:0000313" key="1">
    <source>
        <dbReference type="EMBL" id="MEP0867615.1"/>
    </source>
</evidence>
<evidence type="ECO:0000313" key="2">
    <source>
        <dbReference type="Proteomes" id="UP001442494"/>
    </source>
</evidence>
<sequence>MTWRQLKQEFPEIEQDVRNGIKTYKSLIKDAEANQDTKTSDKLKHTYSYYEYVSETLKSDSTETPFKHPYYWAAFQVKGMG</sequence>
<comment type="caution">
    <text evidence="1">The sequence shown here is derived from an EMBL/GenBank/DDBJ whole genome shotgun (WGS) entry which is preliminary data.</text>
</comment>
<reference evidence="1 2" key="1">
    <citation type="submission" date="2022-04" db="EMBL/GenBank/DDBJ databases">
        <title>Positive selection, recombination, and allopatry shape intraspecific diversity of widespread and dominant cyanobacteria.</title>
        <authorList>
            <person name="Wei J."/>
            <person name="Shu W."/>
            <person name="Hu C."/>
        </authorList>
    </citation>
    <scope>NUCLEOTIDE SEQUENCE [LARGE SCALE GENOMIC DNA]</scope>
    <source>
        <strain evidence="1 2">GB2-A5</strain>
    </source>
</reference>
<dbReference type="EMBL" id="JAMPKK010000078">
    <property type="protein sequence ID" value="MEP0867615.1"/>
    <property type="molecule type" value="Genomic_DNA"/>
</dbReference>
<protein>
    <submittedName>
        <fullName evidence="1">Uncharacterized protein</fullName>
    </submittedName>
</protein>
<organism evidence="1 2">
    <name type="scientific">Funiculus sociatus GB2-A5</name>
    <dbReference type="NCBI Taxonomy" id="2933946"/>
    <lineage>
        <taxon>Bacteria</taxon>
        <taxon>Bacillati</taxon>
        <taxon>Cyanobacteriota</taxon>
        <taxon>Cyanophyceae</taxon>
        <taxon>Coleofasciculales</taxon>
        <taxon>Coleofasciculaceae</taxon>
        <taxon>Funiculus</taxon>
    </lineage>
</organism>
<keyword evidence="2" id="KW-1185">Reference proteome</keyword>
<proteinExistence type="predicted"/>
<dbReference type="RefSeq" id="WP_190427646.1">
    <property type="nucleotide sequence ID" value="NZ_JAMPKK010000078.1"/>
</dbReference>
<gene>
    <name evidence="1" type="ORF">NDI37_24510</name>
</gene>
<accession>A0ABV0JVX0</accession>